<reference evidence="1 2" key="1">
    <citation type="submission" date="2023-03" db="EMBL/GenBank/DDBJ databases">
        <title>WGS of Gossypium arboreum.</title>
        <authorList>
            <person name="Yu D."/>
        </authorList>
    </citation>
    <scope>NUCLEOTIDE SEQUENCE [LARGE SCALE GENOMIC DNA]</scope>
    <source>
        <tissue evidence="1">Leaf</tissue>
    </source>
</reference>
<organism evidence="1 2">
    <name type="scientific">Gossypium arboreum</name>
    <name type="common">Tree cotton</name>
    <name type="synonym">Gossypium nanking</name>
    <dbReference type="NCBI Taxonomy" id="29729"/>
    <lineage>
        <taxon>Eukaryota</taxon>
        <taxon>Viridiplantae</taxon>
        <taxon>Streptophyta</taxon>
        <taxon>Embryophyta</taxon>
        <taxon>Tracheophyta</taxon>
        <taxon>Spermatophyta</taxon>
        <taxon>Magnoliopsida</taxon>
        <taxon>eudicotyledons</taxon>
        <taxon>Gunneridae</taxon>
        <taxon>Pentapetalae</taxon>
        <taxon>rosids</taxon>
        <taxon>malvids</taxon>
        <taxon>Malvales</taxon>
        <taxon>Malvaceae</taxon>
        <taxon>Malvoideae</taxon>
        <taxon>Gossypium</taxon>
    </lineage>
</organism>
<gene>
    <name evidence="1" type="ORF">PVK06_002729</name>
</gene>
<dbReference type="EMBL" id="JARKNE010000001">
    <property type="protein sequence ID" value="KAK5846441.1"/>
    <property type="molecule type" value="Genomic_DNA"/>
</dbReference>
<evidence type="ECO:0000313" key="1">
    <source>
        <dbReference type="EMBL" id="KAK5846441.1"/>
    </source>
</evidence>
<proteinExistence type="predicted"/>
<protein>
    <submittedName>
        <fullName evidence="1">Uncharacterized protein</fullName>
    </submittedName>
</protein>
<sequence>MATSLNHFDEKHISTTQVVMADDRVLEGTIYDLAMPLITKLRGYLQEAGFLHTSICLGATNLILHSSVRWWKDGSLKHTFSNFHGLVVTKSTIVPNKQDICAALLGKVPNSFEGVRIWMKWLETNFNKLPLHAIDVAKEQYTQAFIMRLIGGILMPNTS</sequence>
<keyword evidence="2" id="KW-1185">Reference proteome</keyword>
<dbReference type="Proteomes" id="UP001358586">
    <property type="component" value="Chromosome 1"/>
</dbReference>
<evidence type="ECO:0000313" key="2">
    <source>
        <dbReference type="Proteomes" id="UP001358586"/>
    </source>
</evidence>
<comment type="caution">
    <text evidence="1">The sequence shown here is derived from an EMBL/GenBank/DDBJ whole genome shotgun (WGS) entry which is preliminary data.</text>
</comment>
<accession>A0ABR0R5H2</accession>
<name>A0ABR0R5H2_GOSAR</name>